<keyword evidence="2" id="KW-1185">Reference proteome</keyword>
<gene>
    <name evidence="1" type="ORF">MML48_5g00014175</name>
</gene>
<organism evidence="1 2">
    <name type="scientific">Holotrichia oblita</name>
    <name type="common">Chafer beetle</name>
    <dbReference type="NCBI Taxonomy" id="644536"/>
    <lineage>
        <taxon>Eukaryota</taxon>
        <taxon>Metazoa</taxon>
        <taxon>Ecdysozoa</taxon>
        <taxon>Arthropoda</taxon>
        <taxon>Hexapoda</taxon>
        <taxon>Insecta</taxon>
        <taxon>Pterygota</taxon>
        <taxon>Neoptera</taxon>
        <taxon>Endopterygota</taxon>
        <taxon>Coleoptera</taxon>
        <taxon>Polyphaga</taxon>
        <taxon>Scarabaeiformia</taxon>
        <taxon>Scarabaeidae</taxon>
        <taxon>Melolonthinae</taxon>
        <taxon>Holotrichia</taxon>
    </lineage>
</organism>
<evidence type="ECO:0000313" key="2">
    <source>
        <dbReference type="Proteomes" id="UP001056778"/>
    </source>
</evidence>
<accession>A0ACB9T5N3</accession>
<evidence type="ECO:0000313" key="1">
    <source>
        <dbReference type="EMBL" id="KAI4462112.1"/>
    </source>
</evidence>
<sequence length="170" mass="19066">MQRIRSSLQSIGLNRDNKVQQLAIGSVAGFATGYLAMKVGKKVAFLVGGSIILFQVAQIRGLTKSNWEDARNKAKSVTDSLQSHSVALIFGISGGCRMDELVRMTPNDVEDLESKLLISIPDSKTNKPRSFVVNQMYLNLYRKYVLLRPENMNSERFSLNIKADRVVDKW</sequence>
<dbReference type="Proteomes" id="UP001056778">
    <property type="component" value="Chromosome 5"/>
</dbReference>
<comment type="caution">
    <text evidence="1">The sequence shown here is derived from an EMBL/GenBank/DDBJ whole genome shotgun (WGS) entry which is preliminary data.</text>
</comment>
<name>A0ACB9T5N3_HOLOL</name>
<proteinExistence type="predicted"/>
<dbReference type="EMBL" id="CM043019">
    <property type="protein sequence ID" value="KAI4462112.1"/>
    <property type="molecule type" value="Genomic_DNA"/>
</dbReference>
<reference evidence="1" key="1">
    <citation type="submission" date="2022-04" db="EMBL/GenBank/DDBJ databases">
        <title>Chromosome-scale genome assembly of Holotrichia oblita Faldermann.</title>
        <authorList>
            <person name="Rongchong L."/>
        </authorList>
    </citation>
    <scope>NUCLEOTIDE SEQUENCE</scope>
    <source>
        <strain evidence="1">81SQS9</strain>
    </source>
</reference>
<protein>
    <submittedName>
        <fullName evidence="1">Fun14 domain containing</fullName>
    </submittedName>
</protein>